<evidence type="ECO:0000313" key="3">
    <source>
        <dbReference type="EMBL" id="MBD3108097.1"/>
    </source>
</evidence>
<keyword evidence="2" id="KW-0472">Membrane</keyword>
<comment type="caution">
    <text evidence="3">The sequence shown here is derived from an EMBL/GenBank/DDBJ whole genome shotgun (WGS) entry which is preliminary data.</text>
</comment>
<protein>
    <submittedName>
        <fullName evidence="3">SpoIIIAH-like family protein</fullName>
    </submittedName>
</protein>
<sequence>MLLKKQTVWLLTMLSLVIVLSVYYVTLDPNQGTNMATTVNNESNEAEEQGADGEKQQDAGENDAETGEKSSTKEVSPTGSDQTFETMRMEVTDERNRLIEELTIRLSNTELTAAERDEANEMIKQLRTINQKETILETFIVDMNFDAAFVQADGEQVKVTVKSDELTKGQTNDIIRLVFDEIPDVENVTVEVKQAKSSN</sequence>
<dbReference type="EMBL" id="JACXSI010000013">
    <property type="protein sequence ID" value="MBD3108097.1"/>
    <property type="molecule type" value="Genomic_DNA"/>
</dbReference>
<feature type="compositionally biased region" description="Polar residues" evidence="1">
    <location>
        <begin position="73"/>
        <end position="85"/>
    </location>
</feature>
<dbReference type="AlphaFoldDB" id="A0A927HB09"/>
<keyword evidence="2" id="KW-0812">Transmembrane</keyword>
<feature type="transmembrane region" description="Helical" evidence="2">
    <location>
        <begin position="7"/>
        <end position="25"/>
    </location>
</feature>
<evidence type="ECO:0000256" key="2">
    <source>
        <dbReference type="SAM" id="Phobius"/>
    </source>
</evidence>
<evidence type="ECO:0000313" key="4">
    <source>
        <dbReference type="Proteomes" id="UP000602076"/>
    </source>
</evidence>
<dbReference type="InterPro" id="IPR038503">
    <property type="entry name" value="SpoIIIAH_sf"/>
</dbReference>
<proteinExistence type="predicted"/>
<dbReference type="Proteomes" id="UP000602076">
    <property type="component" value="Unassembled WGS sequence"/>
</dbReference>
<reference evidence="3" key="1">
    <citation type="submission" date="2020-09" db="EMBL/GenBank/DDBJ databases">
        <title>Bacillus faecalis sp. nov., a moderately halophilic bacterium isolated from cow faeces.</title>
        <authorList>
            <person name="Jiang L."/>
            <person name="Lee J."/>
        </authorList>
    </citation>
    <scope>NUCLEOTIDE SEQUENCE</scope>
    <source>
        <strain evidence="3">AGMB 02131</strain>
    </source>
</reference>
<keyword evidence="2" id="KW-1133">Transmembrane helix</keyword>
<accession>A0A927HB09</accession>
<dbReference type="InterPro" id="IPR024232">
    <property type="entry name" value="SpoIIIAH"/>
</dbReference>
<dbReference type="RefSeq" id="WP_190997642.1">
    <property type="nucleotide sequence ID" value="NZ_JACXSI010000013.1"/>
</dbReference>
<name>A0A927HB09_9BACI</name>
<feature type="region of interest" description="Disordered" evidence="1">
    <location>
        <begin position="43"/>
        <end position="85"/>
    </location>
</feature>
<organism evidence="3 4">
    <name type="scientific">Peribacillus faecalis</name>
    <dbReference type="NCBI Taxonomy" id="2772559"/>
    <lineage>
        <taxon>Bacteria</taxon>
        <taxon>Bacillati</taxon>
        <taxon>Bacillota</taxon>
        <taxon>Bacilli</taxon>
        <taxon>Bacillales</taxon>
        <taxon>Bacillaceae</taxon>
        <taxon>Peribacillus</taxon>
    </lineage>
</organism>
<evidence type="ECO:0000256" key="1">
    <source>
        <dbReference type="SAM" id="MobiDB-lite"/>
    </source>
</evidence>
<dbReference type="Pfam" id="PF12685">
    <property type="entry name" value="SpoIIIAH"/>
    <property type="match status" value="1"/>
</dbReference>
<gene>
    <name evidence="3" type="ORF">IEO70_06930</name>
</gene>
<dbReference type="Gene3D" id="1.10.287.4300">
    <property type="entry name" value="Stage III sporulation protein AH-like"/>
    <property type="match status" value="1"/>
</dbReference>
<keyword evidence="4" id="KW-1185">Reference proteome</keyword>